<evidence type="ECO:0000256" key="1">
    <source>
        <dbReference type="SAM" id="MobiDB-lite"/>
    </source>
</evidence>
<organism evidence="3 4">
    <name type="scientific">Platanthera guangdongensis</name>
    <dbReference type="NCBI Taxonomy" id="2320717"/>
    <lineage>
        <taxon>Eukaryota</taxon>
        <taxon>Viridiplantae</taxon>
        <taxon>Streptophyta</taxon>
        <taxon>Embryophyta</taxon>
        <taxon>Tracheophyta</taxon>
        <taxon>Spermatophyta</taxon>
        <taxon>Magnoliopsida</taxon>
        <taxon>Liliopsida</taxon>
        <taxon>Asparagales</taxon>
        <taxon>Orchidaceae</taxon>
        <taxon>Orchidoideae</taxon>
        <taxon>Orchideae</taxon>
        <taxon>Orchidinae</taxon>
        <taxon>Platanthera</taxon>
    </lineage>
</organism>
<protein>
    <submittedName>
        <fullName evidence="3">Auxin response factor 16</fullName>
    </submittedName>
</protein>
<dbReference type="Proteomes" id="UP001412067">
    <property type="component" value="Unassembled WGS sequence"/>
</dbReference>
<feature type="transmembrane region" description="Helical" evidence="2">
    <location>
        <begin position="286"/>
        <end position="307"/>
    </location>
</feature>
<keyword evidence="2" id="KW-0812">Transmembrane</keyword>
<reference evidence="3 4" key="1">
    <citation type="journal article" date="2022" name="Nat. Plants">
        <title>Genomes of leafy and leafless Platanthera orchids illuminate the evolution of mycoheterotrophy.</title>
        <authorList>
            <person name="Li M.H."/>
            <person name="Liu K.W."/>
            <person name="Li Z."/>
            <person name="Lu H.C."/>
            <person name="Ye Q.L."/>
            <person name="Zhang D."/>
            <person name="Wang J.Y."/>
            <person name="Li Y.F."/>
            <person name="Zhong Z.M."/>
            <person name="Liu X."/>
            <person name="Yu X."/>
            <person name="Liu D.K."/>
            <person name="Tu X.D."/>
            <person name="Liu B."/>
            <person name="Hao Y."/>
            <person name="Liao X.Y."/>
            <person name="Jiang Y.T."/>
            <person name="Sun W.H."/>
            <person name="Chen J."/>
            <person name="Chen Y.Q."/>
            <person name="Ai Y."/>
            <person name="Zhai J.W."/>
            <person name="Wu S.S."/>
            <person name="Zhou Z."/>
            <person name="Hsiao Y.Y."/>
            <person name="Wu W.L."/>
            <person name="Chen Y.Y."/>
            <person name="Lin Y.F."/>
            <person name="Hsu J.L."/>
            <person name="Li C.Y."/>
            <person name="Wang Z.W."/>
            <person name="Zhao X."/>
            <person name="Zhong W.Y."/>
            <person name="Ma X.K."/>
            <person name="Ma L."/>
            <person name="Huang J."/>
            <person name="Chen G.Z."/>
            <person name="Huang M.Z."/>
            <person name="Huang L."/>
            <person name="Peng D.H."/>
            <person name="Luo Y.B."/>
            <person name="Zou S.Q."/>
            <person name="Chen S.P."/>
            <person name="Lan S."/>
            <person name="Tsai W.C."/>
            <person name="Van de Peer Y."/>
            <person name="Liu Z.J."/>
        </authorList>
    </citation>
    <scope>NUCLEOTIDE SEQUENCE [LARGE SCALE GENOMIC DNA]</scope>
    <source>
        <strain evidence="3">Lor288</strain>
    </source>
</reference>
<evidence type="ECO:0000313" key="3">
    <source>
        <dbReference type="EMBL" id="KAK8961511.1"/>
    </source>
</evidence>
<comment type="caution">
    <text evidence="3">The sequence shown here is derived from an EMBL/GenBank/DDBJ whole genome shotgun (WGS) entry which is preliminary data.</text>
</comment>
<feature type="region of interest" description="Disordered" evidence="1">
    <location>
        <begin position="49"/>
        <end position="74"/>
    </location>
</feature>
<keyword evidence="4" id="KW-1185">Reference proteome</keyword>
<dbReference type="EMBL" id="JBBWWR010000009">
    <property type="protein sequence ID" value="KAK8961511.1"/>
    <property type="molecule type" value="Genomic_DNA"/>
</dbReference>
<keyword evidence="2" id="KW-0472">Membrane</keyword>
<sequence>MAEKPKISAKIKDSRVERHNSLDLQTNSSKFHPRTTAARLCSLASSFNHRDNTNAKTHKHIKSKTHQSTKLDATQSIEERATQHTSITSYHQPPIHPRSSLQLDQDFINEEGNANEVGHEVDRIELDVDHVQSDLTDLRHGTYEIKKRTRGPTTGIGWSKRKYHCTKKVEVQIPTDLRRIVGERSQELITRSGRIVRLYAPLNVEKWAHIPVDIIDKIVDIIYRQVAHEEQQLPIYMRLWEKTKKENKISGRIKLQRSKKVVSMRLPYLEPTKLTESKSMQSMCQVYAAVSFICNIGNLLSISSMSLSSPPSYHNDGFYHQPACACMHIGILAAAAHAAANSSPFTIFYSPRFATSLFVNHIMILMALVASRTRFTSF</sequence>
<feature type="transmembrane region" description="Helical" evidence="2">
    <location>
        <begin position="352"/>
        <end position="370"/>
    </location>
</feature>
<proteinExistence type="predicted"/>
<name>A0ABR2MC52_9ASPA</name>
<feature type="compositionally biased region" description="Basic residues" evidence="1">
    <location>
        <begin position="56"/>
        <end position="67"/>
    </location>
</feature>
<evidence type="ECO:0000256" key="2">
    <source>
        <dbReference type="SAM" id="Phobius"/>
    </source>
</evidence>
<keyword evidence="2" id="KW-1133">Transmembrane helix</keyword>
<accession>A0ABR2MC52</accession>
<feature type="transmembrane region" description="Helical" evidence="2">
    <location>
        <begin position="319"/>
        <end position="340"/>
    </location>
</feature>
<evidence type="ECO:0000313" key="4">
    <source>
        <dbReference type="Proteomes" id="UP001412067"/>
    </source>
</evidence>
<gene>
    <name evidence="3" type="primary">ARF16</name>
    <name evidence="3" type="ORF">KSP40_PGU000792</name>
</gene>